<reference evidence="1" key="1">
    <citation type="journal article" date="2010" name="Science">
        <title>Plasticity of animal genome architecture unmasked by rapid evolution of a pelagic tunicate.</title>
        <authorList>
            <person name="Denoeud F."/>
            <person name="Henriet S."/>
            <person name="Mungpakdee S."/>
            <person name="Aury J.M."/>
            <person name="Da Silva C."/>
            <person name="Brinkmann H."/>
            <person name="Mikhaleva J."/>
            <person name="Olsen L.C."/>
            <person name="Jubin C."/>
            <person name="Canestro C."/>
            <person name="Bouquet J.M."/>
            <person name="Danks G."/>
            <person name="Poulain J."/>
            <person name="Campsteijn C."/>
            <person name="Adamski M."/>
            <person name="Cross I."/>
            <person name="Yadetie F."/>
            <person name="Muffato M."/>
            <person name="Louis A."/>
            <person name="Butcher S."/>
            <person name="Tsagkogeorga G."/>
            <person name="Konrad A."/>
            <person name="Singh S."/>
            <person name="Jensen M.F."/>
            <person name="Cong E.H."/>
            <person name="Eikeseth-Otteraa H."/>
            <person name="Noel B."/>
            <person name="Anthouard V."/>
            <person name="Porcel B.M."/>
            <person name="Kachouri-Lafond R."/>
            <person name="Nishino A."/>
            <person name="Ugolini M."/>
            <person name="Chourrout P."/>
            <person name="Nishida H."/>
            <person name="Aasland R."/>
            <person name="Huzurbazar S."/>
            <person name="Westhof E."/>
            <person name="Delsuc F."/>
            <person name="Lehrach H."/>
            <person name="Reinhardt R."/>
            <person name="Weissenbach J."/>
            <person name="Roy S.W."/>
            <person name="Artiguenave F."/>
            <person name="Postlethwait J.H."/>
            <person name="Manak J.R."/>
            <person name="Thompson E.M."/>
            <person name="Jaillon O."/>
            <person name="Du Pasquier L."/>
            <person name="Boudinot P."/>
            <person name="Liberles D.A."/>
            <person name="Volff J.N."/>
            <person name="Philippe H."/>
            <person name="Lenhard B."/>
            <person name="Roest Crollius H."/>
            <person name="Wincker P."/>
            <person name="Chourrout D."/>
        </authorList>
    </citation>
    <scope>NUCLEOTIDE SEQUENCE [LARGE SCALE GENOMIC DNA]</scope>
</reference>
<accession>E4YMK4</accession>
<sequence length="81" mass="9232">MKQKGKNLILRRPTILRKINAVSDYRQSLQRRFPKNPTCFLTKKKSQKTRVSSAISASKSTMTSIGFNAFFNVDILLVKNA</sequence>
<proteinExistence type="predicted"/>
<organism evidence="1">
    <name type="scientific">Oikopleura dioica</name>
    <name type="common">Tunicate</name>
    <dbReference type="NCBI Taxonomy" id="34765"/>
    <lineage>
        <taxon>Eukaryota</taxon>
        <taxon>Metazoa</taxon>
        <taxon>Chordata</taxon>
        <taxon>Tunicata</taxon>
        <taxon>Appendicularia</taxon>
        <taxon>Copelata</taxon>
        <taxon>Oikopleuridae</taxon>
        <taxon>Oikopleura</taxon>
    </lineage>
</organism>
<evidence type="ECO:0000313" key="1">
    <source>
        <dbReference type="EMBL" id="CBY36713.1"/>
    </source>
</evidence>
<protein>
    <submittedName>
        <fullName evidence="1">Uncharacterized protein</fullName>
    </submittedName>
</protein>
<dbReference type="Proteomes" id="UP000011014">
    <property type="component" value="Unassembled WGS sequence"/>
</dbReference>
<gene>
    <name evidence="1" type="ORF">GSOID_T00029746001</name>
</gene>
<dbReference type="EMBL" id="FN654829">
    <property type="protein sequence ID" value="CBY36713.1"/>
    <property type="molecule type" value="Genomic_DNA"/>
</dbReference>
<dbReference type="AlphaFoldDB" id="E4YMK4"/>
<name>E4YMK4_OIKDI</name>